<dbReference type="InterPro" id="IPR013783">
    <property type="entry name" value="Ig-like_fold"/>
</dbReference>
<feature type="compositionally biased region" description="Basic and acidic residues" evidence="1">
    <location>
        <begin position="656"/>
        <end position="669"/>
    </location>
</feature>
<dbReference type="STRING" id="660518.SAMN05216218_107103"/>
<evidence type="ECO:0000256" key="1">
    <source>
        <dbReference type="SAM" id="MobiDB-lite"/>
    </source>
</evidence>
<accession>A0A1G7M1L7</accession>
<dbReference type="Gene3D" id="2.60.40.10">
    <property type="entry name" value="Immunoglobulins"/>
    <property type="match status" value="2"/>
</dbReference>
<dbReference type="Proteomes" id="UP000199076">
    <property type="component" value="Unassembled WGS sequence"/>
</dbReference>
<keyword evidence="2" id="KW-0472">Membrane</keyword>
<dbReference type="EMBL" id="FNBK01000007">
    <property type="protein sequence ID" value="SDF55718.1"/>
    <property type="molecule type" value="Genomic_DNA"/>
</dbReference>
<gene>
    <name evidence="4" type="ORF">SAMN05216218_107103</name>
</gene>
<evidence type="ECO:0000256" key="2">
    <source>
        <dbReference type="SAM" id="Phobius"/>
    </source>
</evidence>
<dbReference type="Pfam" id="PF18911">
    <property type="entry name" value="PKD_4"/>
    <property type="match status" value="1"/>
</dbReference>
<organism evidence="4 5">
    <name type="scientific">Halorientalis regularis</name>
    <dbReference type="NCBI Taxonomy" id="660518"/>
    <lineage>
        <taxon>Archaea</taxon>
        <taxon>Methanobacteriati</taxon>
        <taxon>Methanobacteriota</taxon>
        <taxon>Stenosarchaea group</taxon>
        <taxon>Halobacteria</taxon>
        <taxon>Halobacteriales</taxon>
        <taxon>Haloarculaceae</taxon>
        <taxon>Halorientalis</taxon>
    </lineage>
</organism>
<feature type="transmembrane region" description="Helical" evidence="2">
    <location>
        <begin position="44"/>
        <end position="63"/>
    </location>
</feature>
<evidence type="ECO:0000259" key="3">
    <source>
        <dbReference type="Pfam" id="PF18911"/>
    </source>
</evidence>
<proteinExistence type="predicted"/>
<evidence type="ECO:0000313" key="4">
    <source>
        <dbReference type="EMBL" id="SDF55718.1"/>
    </source>
</evidence>
<feature type="domain" description="PKD" evidence="3">
    <location>
        <begin position="600"/>
        <end position="679"/>
    </location>
</feature>
<dbReference type="InterPro" id="IPR000601">
    <property type="entry name" value="PKD_dom"/>
</dbReference>
<dbReference type="AlphaFoldDB" id="A0A1G7M1L7"/>
<reference evidence="5" key="1">
    <citation type="submission" date="2016-10" db="EMBL/GenBank/DDBJ databases">
        <authorList>
            <person name="Varghese N."/>
            <person name="Submissions S."/>
        </authorList>
    </citation>
    <scope>NUCLEOTIDE SEQUENCE [LARGE SCALE GENOMIC DNA]</scope>
    <source>
        <strain evidence="5">IBRC-M 10760</strain>
    </source>
</reference>
<keyword evidence="2" id="KW-0812">Transmembrane</keyword>
<keyword evidence="5" id="KW-1185">Reference proteome</keyword>
<feature type="region of interest" description="Disordered" evidence="1">
    <location>
        <begin position="642"/>
        <end position="682"/>
    </location>
</feature>
<sequence>MRATEIAQQVCFGLGNSHTSFTLSGYRVEDVTLRDDTRGQAIQIGAVLLFGTLIIAFSSYQAFVVPDQNREVEFKHNQEVQGDMQDLRNAVVSMTGNQNGRSASVTLGTRYPSRLIALNPGPPAGTLRTVGTTNRSVAFNLTNAVATDGDTDDFWNGDRRSYNTGSIVYDPNYNLYDSAPTTVYGQTVLYNRFDDGAAAKTSQLLIDGTDLSVVTVNGSLSRTAADATAVDVRPISTGGGAIDVEDGSNPIELNFQSGLPATQWEQLLESEYDPDGSAPDKYVSGISGTPLSDRFYEITLTLEPAEYDLTMTKVGVGVGATEESDAYLTAVTADPSATTGSTTDVVLEVRDQYNNPVEGVTVEGGVAPGNDGTVDPQAESDDDGRVQFEYAAPDSTGSNQLNFSIDELNGTFDDGTPEDVSLNVEVTAGGTSGPNGPEESGLIYNDDATQDPTTTGGVGFTVTNEVGEEIEITDVTIDPVDDEISLLDDTVANPISPPSATESELYISADSDGYVDTAAEAELPVSFDLDDGSYYWSNGNPVLSAGSDATFDLYEFRNSAGDQFDMDGRSVTLTVTYRPTAGGQAETSTFTIRPGGTGGNQVPTAEFQISTASGNNQYNIDGSGSSDPDGSIATYEWDLDDDGIFDDETGQTPGKTKIDADRVSLRVTDDSGDADTATKAVP</sequence>
<evidence type="ECO:0000313" key="5">
    <source>
        <dbReference type="Proteomes" id="UP000199076"/>
    </source>
</evidence>
<protein>
    <recommendedName>
        <fullName evidence="3">PKD domain-containing protein</fullName>
    </recommendedName>
</protein>
<dbReference type="SUPFAM" id="SSF49299">
    <property type="entry name" value="PKD domain"/>
    <property type="match status" value="1"/>
</dbReference>
<name>A0A1G7M1L7_9EURY</name>
<dbReference type="InterPro" id="IPR035986">
    <property type="entry name" value="PKD_dom_sf"/>
</dbReference>
<keyword evidence="2" id="KW-1133">Transmembrane helix</keyword>